<evidence type="ECO:0000313" key="4">
    <source>
        <dbReference type="Proteomes" id="UP000193144"/>
    </source>
</evidence>
<dbReference type="PANTHER" id="PTHR48081">
    <property type="entry name" value="AB HYDROLASE SUPERFAMILY PROTEIN C4A8.06C"/>
    <property type="match status" value="1"/>
</dbReference>
<dbReference type="OrthoDB" id="408631at2759"/>
<comment type="caution">
    <text evidence="3">The sequence shown here is derived from an EMBL/GenBank/DDBJ whole genome shotgun (WGS) entry which is preliminary data.</text>
</comment>
<feature type="domain" description="Alpha/beta hydrolase fold-3" evidence="2">
    <location>
        <begin position="83"/>
        <end position="291"/>
    </location>
</feature>
<dbReference type="InterPro" id="IPR029058">
    <property type="entry name" value="AB_hydrolase_fold"/>
</dbReference>
<dbReference type="GO" id="GO:0016787">
    <property type="term" value="F:hydrolase activity"/>
    <property type="evidence" value="ECO:0007669"/>
    <property type="project" value="UniProtKB-KW"/>
</dbReference>
<dbReference type="InterPro" id="IPR050300">
    <property type="entry name" value="GDXG_lipolytic_enzyme"/>
</dbReference>
<dbReference type="EMBL" id="MCFA01000108">
    <property type="protein sequence ID" value="ORY07550.1"/>
    <property type="molecule type" value="Genomic_DNA"/>
</dbReference>
<dbReference type="PANTHER" id="PTHR48081:SF8">
    <property type="entry name" value="ALPHA_BETA HYDROLASE FOLD-3 DOMAIN-CONTAINING PROTEIN-RELATED"/>
    <property type="match status" value="1"/>
</dbReference>
<dbReference type="Pfam" id="PF07859">
    <property type="entry name" value="Abhydrolase_3"/>
    <property type="match status" value="1"/>
</dbReference>
<dbReference type="InterPro" id="IPR013094">
    <property type="entry name" value="AB_hydrolase_3"/>
</dbReference>
<evidence type="ECO:0000259" key="2">
    <source>
        <dbReference type="Pfam" id="PF07859"/>
    </source>
</evidence>
<accession>A0A1Y1ZBA4</accession>
<organism evidence="3 4">
    <name type="scientific">Clohesyomyces aquaticus</name>
    <dbReference type="NCBI Taxonomy" id="1231657"/>
    <lineage>
        <taxon>Eukaryota</taxon>
        <taxon>Fungi</taxon>
        <taxon>Dikarya</taxon>
        <taxon>Ascomycota</taxon>
        <taxon>Pezizomycotina</taxon>
        <taxon>Dothideomycetes</taxon>
        <taxon>Pleosporomycetidae</taxon>
        <taxon>Pleosporales</taxon>
        <taxon>Lindgomycetaceae</taxon>
        <taxon>Clohesyomyces</taxon>
    </lineage>
</organism>
<reference evidence="3 4" key="1">
    <citation type="submission" date="2016-07" db="EMBL/GenBank/DDBJ databases">
        <title>Pervasive Adenine N6-methylation of Active Genes in Fungi.</title>
        <authorList>
            <consortium name="DOE Joint Genome Institute"/>
            <person name="Mondo S.J."/>
            <person name="Dannebaum R.O."/>
            <person name="Kuo R.C."/>
            <person name="Labutti K."/>
            <person name="Haridas S."/>
            <person name="Kuo A."/>
            <person name="Salamov A."/>
            <person name="Ahrendt S.R."/>
            <person name="Lipzen A."/>
            <person name="Sullivan W."/>
            <person name="Andreopoulos W.B."/>
            <person name="Clum A."/>
            <person name="Lindquist E."/>
            <person name="Daum C."/>
            <person name="Ramamoorthy G.K."/>
            <person name="Gryganskyi A."/>
            <person name="Culley D."/>
            <person name="Magnuson J.K."/>
            <person name="James T.Y."/>
            <person name="O'Malley M.A."/>
            <person name="Stajich J.E."/>
            <person name="Spatafora J.W."/>
            <person name="Visel A."/>
            <person name="Grigoriev I.V."/>
        </authorList>
    </citation>
    <scope>NUCLEOTIDE SEQUENCE [LARGE SCALE GENOMIC DNA]</scope>
    <source>
        <strain evidence="3 4">CBS 115471</strain>
    </source>
</reference>
<keyword evidence="1 3" id="KW-0378">Hydrolase</keyword>
<evidence type="ECO:0000313" key="3">
    <source>
        <dbReference type="EMBL" id="ORY07550.1"/>
    </source>
</evidence>
<name>A0A1Y1ZBA4_9PLEO</name>
<dbReference type="AlphaFoldDB" id="A0A1Y1ZBA4"/>
<dbReference type="SUPFAM" id="SSF53474">
    <property type="entry name" value="alpha/beta-Hydrolases"/>
    <property type="match status" value="1"/>
</dbReference>
<protein>
    <submittedName>
        <fullName evidence="3">Alpha/Beta hydrolase protein</fullName>
    </submittedName>
</protein>
<proteinExistence type="predicted"/>
<sequence length="322" mass="35398">MAPEHSFLTALRLKLMITLLRFLIGLRVYLPMERRDKELTATTCPGVKPQTLKIPSREPGRFIDAVIYFPPNYSINKPTPVLLNWHGSGFVVNMLGSDAYFCSRVAQEAGYVVLDCGYRKAPETPWPGPVEDAEDALAYLTSSSALQTFNFDIKNAAVSGFSAGGCLALLAASSAVRPKELRIKAAVGVYPVTDLSIRPEAKRVEKPVKPLPVFMMNLFNSCYAFDEAVRKDPRCSPAFAELESYPERVLMLSCSGDVLMPEARALADRLDDGKGGRKVVNLVLEGMPHGFDKGCKEGSAKWRAREEGYGAAVEMLKEARGR</sequence>
<keyword evidence="4" id="KW-1185">Reference proteome</keyword>
<dbReference type="STRING" id="1231657.A0A1Y1ZBA4"/>
<dbReference type="Proteomes" id="UP000193144">
    <property type="component" value="Unassembled WGS sequence"/>
</dbReference>
<gene>
    <name evidence="3" type="ORF">BCR34DRAFT_570602</name>
</gene>
<dbReference type="Gene3D" id="3.40.50.1820">
    <property type="entry name" value="alpha/beta hydrolase"/>
    <property type="match status" value="1"/>
</dbReference>
<evidence type="ECO:0000256" key="1">
    <source>
        <dbReference type="ARBA" id="ARBA00022801"/>
    </source>
</evidence>